<comment type="similarity">
    <text evidence="1">Belongs to the GHMP kinase family. GalK subfamily.</text>
</comment>
<dbReference type="Gene3D" id="1.20.1440.340">
    <property type="match status" value="1"/>
</dbReference>
<evidence type="ECO:0000259" key="6">
    <source>
        <dbReference type="Pfam" id="PF00288"/>
    </source>
</evidence>
<evidence type="ECO:0000256" key="1">
    <source>
        <dbReference type="ARBA" id="ARBA00006566"/>
    </source>
</evidence>
<keyword evidence="5" id="KW-0067">ATP-binding</keyword>
<dbReference type="PANTHER" id="PTHR10457">
    <property type="entry name" value="MEVALONATE KINASE/GALACTOKINASE"/>
    <property type="match status" value="1"/>
</dbReference>
<keyword evidence="2" id="KW-0808">Transferase</keyword>
<organism evidence="9 10">
    <name type="scientific">Apatococcus lobatus</name>
    <dbReference type="NCBI Taxonomy" id="904363"/>
    <lineage>
        <taxon>Eukaryota</taxon>
        <taxon>Viridiplantae</taxon>
        <taxon>Chlorophyta</taxon>
        <taxon>core chlorophytes</taxon>
        <taxon>Trebouxiophyceae</taxon>
        <taxon>Chlorellales</taxon>
        <taxon>Chlorellaceae</taxon>
        <taxon>Apatococcus</taxon>
    </lineage>
</organism>
<dbReference type="GO" id="GO:0005524">
    <property type="term" value="F:ATP binding"/>
    <property type="evidence" value="ECO:0007669"/>
    <property type="project" value="UniProtKB-KW"/>
</dbReference>
<dbReference type="InterPro" id="IPR013750">
    <property type="entry name" value="GHMP_kinase_C_dom"/>
</dbReference>
<evidence type="ECO:0000256" key="5">
    <source>
        <dbReference type="ARBA" id="ARBA00022840"/>
    </source>
</evidence>
<dbReference type="PROSITE" id="PS00627">
    <property type="entry name" value="GHMP_KINASES_ATP"/>
    <property type="match status" value="1"/>
</dbReference>
<dbReference type="Gene3D" id="3.30.70.3170">
    <property type="match status" value="1"/>
</dbReference>
<dbReference type="InterPro" id="IPR014721">
    <property type="entry name" value="Ribsml_uS5_D2-typ_fold_subgr"/>
</dbReference>
<dbReference type="NCBIfam" id="TIGR00131">
    <property type="entry name" value="gal_kin"/>
    <property type="match status" value="1"/>
</dbReference>
<evidence type="ECO:0000259" key="8">
    <source>
        <dbReference type="Pfam" id="PF10509"/>
    </source>
</evidence>
<evidence type="ECO:0000313" key="10">
    <source>
        <dbReference type="Proteomes" id="UP001438707"/>
    </source>
</evidence>
<dbReference type="PIRSF" id="PIRSF000530">
    <property type="entry name" value="Galactokinase"/>
    <property type="match status" value="1"/>
</dbReference>
<dbReference type="InterPro" id="IPR006206">
    <property type="entry name" value="Mevalonate/galactokinase"/>
</dbReference>
<dbReference type="PANTHER" id="PTHR10457:SF7">
    <property type="entry name" value="GALACTOKINASE-RELATED"/>
    <property type="match status" value="1"/>
</dbReference>
<evidence type="ECO:0000259" key="7">
    <source>
        <dbReference type="Pfam" id="PF08544"/>
    </source>
</evidence>
<dbReference type="EMBL" id="JALJOS010000020">
    <property type="protein sequence ID" value="KAK9826693.1"/>
    <property type="molecule type" value="Genomic_DNA"/>
</dbReference>
<dbReference type="SUPFAM" id="SSF54211">
    <property type="entry name" value="Ribosomal protein S5 domain 2-like"/>
    <property type="match status" value="1"/>
</dbReference>
<dbReference type="InterPro" id="IPR006203">
    <property type="entry name" value="GHMP_knse_ATP-bd_CS"/>
</dbReference>
<dbReference type="PRINTS" id="PR00959">
    <property type="entry name" value="MEVGALKINASE"/>
</dbReference>
<comment type="caution">
    <text evidence="9">The sequence shown here is derived from an EMBL/GenBank/DDBJ whole genome shotgun (WGS) entry which is preliminary data.</text>
</comment>
<dbReference type="Gene3D" id="3.30.230.10">
    <property type="match status" value="1"/>
</dbReference>
<dbReference type="GO" id="GO:0006012">
    <property type="term" value="P:galactose metabolic process"/>
    <property type="evidence" value="ECO:0007669"/>
    <property type="project" value="InterPro"/>
</dbReference>
<dbReference type="Pfam" id="PF08544">
    <property type="entry name" value="GHMP_kinases_C"/>
    <property type="match status" value="1"/>
</dbReference>
<accession>A0AAW1QZB0</accession>
<dbReference type="GO" id="GO:0004335">
    <property type="term" value="F:galactokinase activity"/>
    <property type="evidence" value="ECO:0007669"/>
    <property type="project" value="InterPro"/>
</dbReference>
<evidence type="ECO:0000313" key="9">
    <source>
        <dbReference type="EMBL" id="KAK9826693.1"/>
    </source>
</evidence>
<dbReference type="InterPro" id="IPR019741">
    <property type="entry name" value="Galactokinase_CS"/>
</dbReference>
<dbReference type="InterPro" id="IPR019539">
    <property type="entry name" value="GalKase_N"/>
</dbReference>
<evidence type="ECO:0008006" key="11">
    <source>
        <dbReference type="Google" id="ProtNLM"/>
    </source>
</evidence>
<dbReference type="PROSITE" id="PS00106">
    <property type="entry name" value="GALACTOKINASE"/>
    <property type="match status" value="1"/>
</dbReference>
<protein>
    <recommendedName>
        <fullName evidence="11">Galactokinase</fullName>
    </recommendedName>
</protein>
<keyword evidence="4" id="KW-0418">Kinase</keyword>
<feature type="domain" description="GHMP kinase C-terminal" evidence="7">
    <location>
        <begin position="387"/>
        <end position="460"/>
    </location>
</feature>
<evidence type="ECO:0000256" key="2">
    <source>
        <dbReference type="ARBA" id="ARBA00022679"/>
    </source>
</evidence>
<feature type="domain" description="GHMP kinase N-terminal" evidence="6">
    <location>
        <begin position="124"/>
        <end position="210"/>
    </location>
</feature>
<dbReference type="InterPro" id="IPR000705">
    <property type="entry name" value="Galactokinase"/>
</dbReference>
<evidence type="ECO:0000256" key="3">
    <source>
        <dbReference type="ARBA" id="ARBA00022741"/>
    </source>
</evidence>
<gene>
    <name evidence="9" type="ORF">WJX74_010258</name>
</gene>
<dbReference type="AlphaFoldDB" id="A0AAW1QZB0"/>
<evidence type="ECO:0000256" key="4">
    <source>
        <dbReference type="ARBA" id="ARBA00022777"/>
    </source>
</evidence>
<dbReference type="Pfam" id="PF00288">
    <property type="entry name" value="GHMP_kinases_N"/>
    <property type="match status" value="1"/>
</dbReference>
<sequence length="497" mass="52629">MSDPVPTFSDLSDVYGSETEVAKARFQTLEKAFLERFGSKPELFARSPGRVNLIGEHIDYEGYACLPMALRQDTIVAIRKAGDQLVITNIKSSEYPDYTFSVDPSQKVDADNHAWANYYLAAYKGCFEYLESKGKAPPPAGLQVMVDGIVPLGSGLSSSAAITCSSAFATLAAHGLNAPQGDAATFTAKCEKYVGTESGGMDQAVSIMGKPNTAMLVEFNPVRATDVVLPAGATFVIANSLTVSSKQETGATRYNLRTVECRLAAIALAISLGQPKEEARKLQTLKDVEPLIQSRLSGPKSSISHAAAAAAEQYLQKEPYDQGQIEGLLGASLSSIFEGNKAAGKSIAAAPDVGGFRLQSRALHVFAEADRVLAFRDVCTGDAPGEHKLESLGCIMDESQASCRDLYHCSCAELEALIAVQKKAGALGSRLTGAGWGGCTVSLVREGAVEAFIRAVKDQYFKQCISEGKVAAANLDEVIFASRPASGGAILKLKSLT</sequence>
<dbReference type="SUPFAM" id="SSF55060">
    <property type="entry name" value="GHMP Kinase, C-terminal domain"/>
    <property type="match status" value="1"/>
</dbReference>
<dbReference type="InterPro" id="IPR036554">
    <property type="entry name" value="GHMP_kinase_C_sf"/>
</dbReference>
<dbReference type="PRINTS" id="PR00473">
    <property type="entry name" value="GALCTOKINASE"/>
</dbReference>
<dbReference type="InterPro" id="IPR006204">
    <property type="entry name" value="GHMP_kinase_N_dom"/>
</dbReference>
<keyword evidence="3" id="KW-0547">Nucleotide-binding</keyword>
<dbReference type="GO" id="GO:0005829">
    <property type="term" value="C:cytosol"/>
    <property type="evidence" value="ECO:0007669"/>
    <property type="project" value="TreeGrafter"/>
</dbReference>
<dbReference type="Pfam" id="PF10509">
    <property type="entry name" value="GalKase_gal_bdg"/>
    <property type="match status" value="1"/>
</dbReference>
<dbReference type="InterPro" id="IPR020568">
    <property type="entry name" value="Ribosomal_Su5_D2-typ_SF"/>
</dbReference>
<dbReference type="Proteomes" id="UP001438707">
    <property type="component" value="Unassembled WGS sequence"/>
</dbReference>
<name>A0AAW1QZB0_9CHLO</name>
<reference evidence="9 10" key="1">
    <citation type="journal article" date="2024" name="Nat. Commun.">
        <title>Phylogenomics reveals the evolutionary origins of lichenization in chlorophyte algae.</title>
        <authorList>
            <person name="Puginier C."/>
            <person name="Libourel C."/>
            <person name="Otte J."/>
            <person name="Skaloud P."/>
            <person name="Haon M."/>
            <person name="Grisel S."/>
            <person name="Petersen M."/>
            <person name="Berrin J.G."/>
            <person name="Delaux P.M."/>
            <person name="Dal Grande F."/>
            <person name="Keller J."/>
        </authorList>
    </citation>
    <scope>NUCLEOTIDE SEQUENCE [LARGE SCALE GENOMIC DNA]</scope>
    <source>
        <strain evidence="9 10">SAG 2145</strain>
    </source>
</reference>
<feature type="domain" description="Galactokinase N-terminal" evidence="8">
    <location>
        <begin position="31"/>
        <end position="80"/>
    </location>
</feature>
<keyword evidence="10" id="KW-1185">Reference proteome</keyword>
<proteinExistence type="inferred from homology"/>